<dbReference type="PANTHER" id="PTHR33782">
    <property type="entry name" value="OS01G0121600 PROTEIN"/>
    <property type="match status" value="1"/>
</dbReference>
<feature type="compositionally biased region" description="Basic and acidic residues" evidence="1">
    <location>
        <begin position="57"/>
        <end position="66"/>
    </location>
</feature>
<reference evidence="3" key="1">
    <citation type="journal article" date="2018" name="DNA Res.">
        <title>Multiple hybrid de novo genome assembly of finger millet, an orphan allotetraploid crop.</title>
        <authorList>
            <person name="Hatakeyama M."/>
            <person name="Aluri S."/>
            <person name="Balachadran M.T."/>
            <person name="Sivarajan S.R."/>
            <person name="Patrignani A."/>
            <person name="Gruter S."/>
            <person name="Poveda L."/>
            <person name="Shimizu-Inatsugi R."/>
            <person name="Baeten J."/>
            <person name="Francoijs K.J."/>
            <person name="Nataraja K.N."/>
            <person name="Reddy Y.A.N."/>
            <person name="Phadnis S."/>
            <person name="Ravikumar R.L."/>
            <person name="Schlapbach R."/>
            <person name="Sreeman S.M."/>
            <person name="Shimizu K.K."/>
        </authorList>
    </citation>
    <scope>NUCLEOTIDE SEQUENCE</scope>
</reference>
<proteinExistence type="predicted"/>
<evidence type="ECO:0000256" key="1">
    <source>
        <dbReference type="SAM" id="MobiDB-lite"/>
    </source>
</evidence>
<dbReference type="AlphaFoldDB" id="A0AAV5FRP2"/>
<organism evidence="3 4">
    <name type="scientific">Eleusine coracana subsp. coracana</name>
    <dbReference type="NCBI Taxonomy" id="191504"/>
    <lineage>
        <taxon>Eukaryota</taxon>
        <taxon>Viridiplantae</taxon>
        <taxon>Streptophyta</taxon>
        <taxon>Embryophyta</taxon>
        <taxon>Tracheophyta</taxon>
        <taxon>Spermatophyta</taxon>
        <taxon>Magnoliopsida</taxon>
        <taxon>Liliopsida</taxon>
        <taxon>Poales</taxon>
        <taxon>Poaceae</taxon>
        <taxon>PACMAD clade</taxon>
        <taxon>Chloridoideae</taxon>
        <taxon>Cynodonteae</taxon>
        <taxon>Eleusininae</taxon>
        <taxon>Eleusine</taxon>
    </lineage>
</organism>
<dbReference type="PANTHER" id="PTHR33782:SF15">
    <property type="entry name" value="OS01G0121500 PROTEIN"/>
    <property type="match status" value="1"/>
</dbReference>
<feature type="transmembrane region" description="Helical" evidence="2">
    <location>
        <begin position="116"/>
        <end position="137"/>
    </location>
</feature>
<protein>
    <submittedName>
        <fullName evidence="3">Uncharacterized protein</fullName>
    </submittedName>
</protein>
<name>A0AAV5FRP2_ELECO</name>
<feature type="region of interest" description="Disordered" evidence="1">
    <location>
        <begin position="38"/>
        <end position="66"/>
    </location>
</feature>
<accession>A0AAV5FRP2</accession>
<evidence type="ECO:0000256" key="2">
    <source>
        <dbReference type="SAM" id="Phobius"/>
    </source>
</evidence>
<keyword evidence="2" id="KW-0812">Transmembrane</keyword>
<comment type="caution">
    <text evidence="3">The sequence shown here is derived from an EMBL/GenBank/DDBJ whole genome shotgun (WGS) entry which is preliminary data.</text>
</comment>
<dbReference type="Proteomes" id="UP001054889">
    <property type="component" value="Unassembled WGS sequence"/>
</dbReference>
<gene>
    <name evidence="3" type="primary">gb26612</name>
    <name evidence="3" type="ORF">PR202_gb26612</name>
</gene>
<reference evidence="3" key="2">
    <citation type="submission" date="2021-12" db="EMBL/GenBank/DDBJ databases">
        <title>Resequencing data analysis of finger millet.</title>
        <authorList>
            <person name="Hatakeyama M."/>
            <person name="Aluri S."/>
            <person name="Balachadran M.T."/>
            <person name="Sivarajan S.R."/>
            <person name="Poveda L."/>
            <person name="Shimizu-Inatsugi R."/>
            <person name="Schlapbach R."/>
            <person name="Sreeman S.M."/>
            <person name="Shimizu K.K."/>
        </authorList>
    </citation>
    <scope>NUCLEOTIDE SEQUENCE</scope>
</reference>
<dbReference type="EMBL" id="BQKI01000095">
    <property type="protein sequence ID" value="GJN37637.1"/>
    <property type="molecule type" value="Genomic_DNA"/>
</dbReference>
<evidence type="ECO:0000313" key="3">
    <source>
        <dbReference type="EMBL" id="GJN37637.1"/>
    </source>
</evidence>
<evidence type="ECO:0000313" key="4">
    <source>
        <dbReference type="Proteomes" id="UP001054889"/>
    </source>
</evidence>
<keyword evidence="2" id="KW-0472">Membrane</keyword>
<keyword evidence="2" id="KW-1133">Transmembrane helix</keyword>
<keyword evidence="4" id="KW-1185">Reference proteome</keyword>
<sequence length="149" mass="16149">MSRSADPKAAKRIVEYLQKTTRRRSGLRGVPPRRRLRVQLRRRRAAGGRGHGGSSPADRRDTRAERGGWEAPAECAAWEEEQWYVASANADVCYVYLIGALQALLLSERPGVGGGLVAALALAVPASAFVLVSHLLLEASRGILSNLPH</sequence>